<dbReference type="EMBL" id="JBCGBO010000001">
    <property type="protein sequence ID" value="KAK9228719.1"/>
    <property type="molecule type" value="Genomic_DNA"/>
</dbReference>
<organism evidence="1 2">
    <name type="scientific">Citrus x changshan-huyou</name>
    <dbReference type="NCBI Taxonomy" id="2935761"/>
    <lineage>
        <taxon>Eukaryota</taxon>
        <taxon>Viridiplantae</taxon>
        <taxon>Streptophyta</taxon>
        <taxon>Embryophyta</taxon>
        <taxon>Tracheophyta</taxon>
        <taxon>Spermatophyta</taxon>
        <taxon>Magnoliopsida</taxon>
        <taxon>eudicotyledons</taxon>
        <taxon>Gunneridae</taxon>
        <taxon>Pentapetalae</taxon>
        <taxon>rosids</taxon>
        <taxon>malvids</taxon>
        <taxon>Sapindales</taxon>
        <taxon>Rutaceae</taxon>
        <taxon>Aurantioideae</taxon>
        <taxon>Citrus</taxon>
    </lineage>
</organism>
<reference evidence="1 2" key="1">
    <citation type="submission" date="2024-05" db="EMBL/GenBank/DDBJ databases">
        <title>Haplotype-resolved chromosome-level genome assembly of Huyou (Citrus changshanensis).</title>
        <authorList>
            <person name="Miao C."/>
            <person name="Chen W."/>
            <person name="Wu Y."/>
            <person name="Wang L."/>
            <person name="Zhao S."/>
            <person name="Grierson D."/>
            <person name="Xu C."/>
            <person name="Chen K."/>
        </authorList>
    </citation>
    <scope>NUCLEOTIDE SEQUENCE [LARGE SCALE GENOMIC DNA]</scope>
    <source>
        <strain evidence="1">01-14</strain>
        <tissue evidence="1">Leaf</tissue>
    </source>
</reference>
<gene>
    <name evidence="1" type="ORF">WN944_021674</name>
</gene>
<name>A0AAP0QZQ9_9ROSI</name>
<keyword evidence="2" id="KW-1185">Reference proteome</keyword>
<accession>A0AAP0QZQ9</accession>
<protein>
    <submittedName>
        <fullName evidence="1">Uncharacterized protein</fullName>
    </submittedName>
</protein>
<dbReference type="Proteomes" id="UP001428341">
    <property type="component" value="Unassembled WGS sequence"/>
</dbReference>
<comment type="caution">
    <text evidence="1">The sequence shown here is derived from an EMBL/GenBank/DDBJ whole genome shotgun (WGS) entry which is preliminary data.</text>
</comment>
<proteinExistence type="predicted"/>
<evidence type="ECO:0000313" key="2">
    <source>
        <dbReference type="Proteomes" id="UP001428341"/>
    </source>
</evidence>
<dbReference type="AlphaFoldDB" id="A0AAP0QZQ9"/>
<sequence length="142" mass="15679">MHDLVHDFAQVEVDGSAVSQLKLADVGEARKVDTCGKKNALHLIFHFTGSRMSLDENNDEHVLEALQPPPNLHRSRNHHNIGNYSTRASSTISIKAGGMMAKASSSSSSVMTIMTNAKFELKKFDGTNNFGMWQCEVLDVLY</sequence>
<evidence type="ECO:0000313" key="1">
    <source>
        <dbReference type="EMBL" id="KAK9228719.1"/>
    </source>
</evidence>